<reference evidence="2" key="1">
    <citation type="submission" date="2020-10" db="EMBL/GenBank/DDBJ databases">
        <authorList>
            <person name="Gilroy R."/>
        </authorList>
    </citation>
    <scope>NUCLEOTIDE SEQUENCE</scope>
    <source>
        <strain evidence="2">B3-4054</strain>
    </source>
</reference>
<protein>
    <recommendedName>
        <fullName evidence="1">MaoC-like domain-containing protein</fullName>
    </recommendedName>
</protein>
<dbReference type="InterPro" id="IPR029069">
    <property type="entry name" value="HotDog_dom_sf"/>
</dbReference>
<dbReference type="SUPFAM" id="SSF54637">
    <property type="entry name" value="Thioesterase/thiol ester dehydrase-isomerase"/>
    <property type="match status" value="1"/>
</dbReference>
<evidence type="ECO:0000313" key="3">
    <source>
        <dbReference type="Proteomes" id="UP000823616"/>
    </source>
</evidence>
<dbReference type="Proteomes" id="UP000823616">
    <property type="component" value="Unassembled WGS sequence"/>
</dbReference>
<evidence type="ECO:0000259" key="1">
    <source>
        <dbReference type="Pfam" id="PF01575"/>
    </source>
</evidence>
<reference evidence="2" key="2">
    <citation type="journal article" date="2021" name="PeerJ">
        <title>Extensive microbial diversity within the chicken gut microbiome revealed by metagenomics and culture.</title>
        <authorList>
            <person name="Gilroy R."/>
            <person name="Ravi A."/>
            <person name="Getino M."/>
            <person name="Pursley I."/>
            <person name="Horton D.L."/>
            <person name="Alikhan N.F."/>
            <person name="Baker D."/>
            <person name="Gharbi K."/>
            <person name="Hall N."/>
            <person name="Watson M."/>
            <person name="Adriaenssens E.M."/>
            <person name="Foster-Nyarko E."/>
            <person name="Jarju S."/>
            <person name="Secka A."/>
            <person name="Antonio M."/>
            <person name="Oren A."/>
            <person name="Chaudhuri R.R."/>
            <person name="La Ragione R."/>
            <person name="Hildebrand F."/>
            <person name="Pallen M.J."/>
        </authorList>
    </citation>
    <scope>NUCLEOTIDE SEQUENCE</scope>
    <source>
        <strain evidence="2">B3-4054</strain>
    </source>
</reference>
<dbReference type="EMBL" id="JADIMS010000059">
    <property type="protein sequence ID" value="MBO8450201.1"/>
    <property type="molecule type" value="Genomic_DNA"/>
</dbReference>
<feature type="domain" description="MaoC-like" evidence="1">
    <location>
        <begin position="7"/>
        <end position="99"/>
    </location>
</feature>
<organism evidence="2 3">
    <name type="scientific">Candidatus Avitreponema avistercoris</name>
    <dbReference type="NCBI Taxonomy" id="2840705"/>
    <lineage>
        <taxon>Bacteria</taxon>
        <taxon>Pseudomonadati</taxon>
        <taxon>Spirochaetota</taxon>
        <taxon>Spirochaetia</taxon>
        <taxon>Spirochaetales</taxon>
        <taxon>Candidatus Avitreponema</taxon>
    </lineage>
</organism>
<comment type="caution">
    <text evidence="2">The sequence shown here is derived from an EMBL/GenBank/DDBJ whole genome shotgun (WGS) entry which is preliminary data.</text>
</comment>
<dbReference type="PANTHER" id="PTHR43437">
    <property type="entry name" value="HYDROXYACYL-THIOESTER DEHYDRATASE TYPE 2, MITOCHONDRIAL-RELATED"/>
    <property type="match status" value="1"/>
</dbReference>
<evidence type="ECO:0000313" key="2">
    <source>
        <dbReference type="EMBL" id="MBO8450201.1"/>
    </source>
</evidence>
<dbReference type="AlphaFoldDB" id="A0A9D9ELB6"/>
<dbReference type="Gene3D" id="3.10.129.10">
    <property type="entry name" value="Hotdog Thioesterase"/>
    <property type="match status" value="1"/>
</dbReference>
<dbReference type="InterPro" id="IPR002539">
    <property type="entry name" value="MaoC-like_dom"/>
</dbReference>
<dbReference type="GO" id="GO:0006633">
    <property type="term" value="P:fatty acid biosynthetic process"/>
    <property type="evidence" value="ECO:0007669"/>
    <property type="project" value="TreeGrafter"/>
</dbReference>
<accession>A0A9D9ELB6</accession>
<proteinExistence type="predicted"/>
<gene>
    <name evidence="2" type="ORF">IAA96_03755</name>
</gene>
<dbReference type="PANTHER" id="PTHR43437:SF3">
    <property type="entry name" value="HYDROXYACYL-THIOESTER DEHYDRATASE TYPE 2, MITOCHONDRIAL"/>
    <property type="match status" value="1"/>
</dbReference>
<dbReference type="InterPro" id="IPR050965">
    <property type="entry name" value="UPF0336/Enoyl-CoA_hydratase"/>
</dbReference>
<dbReference type="Pfam" id="PF01575">
    <property type="entry name" value="MaoC_dehydratas"/>
    <property type="match status" value="1"/>
</dbReference>
<sequence>MTVSELAEKKTEYRQVYRITDGVYAAFQFCSRDYNPLHTDPAFAASHGFGECVMYGNILNAFVSHFVGMALPVRDVMIQKQELAFHKPCFLGDELTLCAHVDFVSEAVNVLAFKLRFTRNRDGKPETVAKGSVQIGLLRGAETEGGG</sequence>
<name>A0A9D9ELB6_9SPIR</name>
<dbReference type="GO" id="GO:0019171">
    <property type="term" value="F:(3R)-hydroxyacyl-[acyl-carrier-protein] dehydratase activity"/>
    <property type="evidence" value="ECO:0007669"/>
    <property type="project" value="TreeGrafter"/>
</dbReference>